<dbReference type="Gene3D" id="3.40.50.150">
    <property type="entry name" value="Vaccinia Virus protein VP39"/>
    <property type="match status" value="1"/>
</dbReference>
<comment type="caution">
    <text evidence="1">The sequence shown here is derived from an EMBL/GenBank/DDBJ whole genome shotgun (WGS) entry which is preliminary data.</text>
</comment>
<evidence type="ECO:0000313" key="2">
    <source>
        <dbReference type="Proteomes" id="UP000276133"/>
    </source>
</evidence>
<dbReference type="GO" id="GO:0006370">
    <property type="term" value="P:7-methylguanosine mRNA capping"/>
    <property type="evidence" value="ECO:0007669"/>
    <property type="project" value="InterPro"/>
</dbReference>
<keyword evidence="2" id="KW-1185">Reference proteome</keyword>
<dbReference type="Proteomes" id="UP000276133">
    <property type="component" value="Unassembled WGS sequence"/>
</dbReference>
<protein>
    <submittedName>
        <fullName evidence="1">Poly (A) polymerase regulatory</fullName>
        <ecNumber evidence="1">2.1.1.57</ecNumber>
    </submittedName>
</protein>
<name>A0A3M7RWP2_BRAPC</name>
<dbReference type="GO" id="GO:0032259">
    <property type="term" value="P:methylation"/>
    <property type="evidence" value="ECO:0007669"/>
    <property type="project" value="UniProtKB-KW"/>
</dbReference>
<dbReference type="PROSITE" id="PS51612">
    <property type="entry name" value="SAM_MT_2O_PK"/>
    <property type="match status" value="1"/>
</dbReference>
<evidence type="ECO:0000313" key="1">
    <source>
        <dbReference type="EMBL" id="RNA27765.1"/>
    </source>
</evidence>
<sequence length="470" mass="56445">MKKNKTLEKKIIFYNNVNRHFEIYAIFKLIRYCSICVFVMDKPEYSPHILQNSDSKYITEPFGWSNRILDYENYPSNLEYKPKSSNEDTTVVHYGRYQLLVNEIEFLILTLQDLSKDYSVDELKNKKIIVIYGGAAIGSHLHIFSNFFPFIKFILYDRAPFKLGLEIDRSKFIIKESFLNAKIANELKDEYNNQENYIRLFISDIRRNNHEKTVEQDMDLQAEIHGALKPYRSYLKFRLPYYNNGTRLSKKYLDGVIYFLAFGNRSTTETRLFVKKDSGLKDYDCRIFENQMYYFNKFDRTNCYKHEINVPGFDHCYDCRTVVFILEEYKKIVEQNEFLFPSNFVIGRKSTKELIDFINRKLYSARKKIEYALNFEQELFRCEYNFTRMKYGTKINREFLNRIIFSPLKINFQDFLSIELFNDETNIRHKNQNNIFSKTSKNKESNFLNNFGENHIKNFKKFIIIKLDST</sequence>
<dbReference type="SUPFAM" id="SSF53335">
    <property type="entry name" value="S-adenosyl-L-methionine-dependent methyltransferases"/>
    <property type="match status" value="1"/>
</dbReference>
<gene>
    <name evidence="1" type="ORF">BpHYR1_053879</name>
</gene>
<dbReference type="InterPro" id="IPR029063">
    <property type="entry name" value="SAM-dependent_MTases_sf"/>
</dbReference>
<dbReference type="GO" id="GO:0004483">
    <property type="term" value="F:methyltransferase cap1 activity"/>
    <property type="evidence" value="ECO:0007669"/>
    <property type="project" value="UniProtKB-EC"/>
</dbReference>
<keyword evidence="1" id="KW-0808">Transferase</keyword>
<accession>A0A3M7RWP2</accession>
<dbReference type="EMBL" id="REGN01002496">
    <property type="protein sequence ID" value="RNA27765.1"/>
    <property type="molecule type" value="Genomic_DNA"/>
</dbReference>
<organism evidence="1 2">
    <name type="scientific">Brachionus plicatilis</name>
    <name type="common">Marine rotifer</name>
    <name type="synonym">Brachionus muelleri</name>
    <dbReference type="NCBI Taxonomy" id="10195"/>
    <lineage>
        <taxon>Eukaryota</taxon>
        <taxon>Metazoa</taxon>
        <taxon>Spiralia</taxon>
        <taxon>Gnathifera</taxon>
        <taxon>Rotifera</taxon>
        <taxon>Eurotatoria</taxon>
        <taxon>Monogononta</taxon>
        <taxon>Pseudotrocha</taxon>
        <taxon>Ploima</taxon>
        <taxon>Brachionidae</taxon>
        <taxon>Brachionus</taxon>
    </lineage>
</organism>
<dbReference type="CDD" id="cd20760">
    <property type="entry name" value="capping_2-OMTase_Mimiviridae"/>
    <property type="match status" value="1"/>
</dbReference>
<dbReference type="OrthoDB" id="270189at2759"/>
<dbReference type="InterPro" id="IPR025804">
    <property type="entry name" value="Pox/kineto_cap_MeTfrase"/>
</dbReference>
<dbReference type="AlphaFoldDB" id="A0A3M7RWP2"/>
<reference evidence="1 2" key="1">
    <citation type="journal article" date="2018" name="Sci. Rep.">
        <title>Genomic signatures of local adaptation to the degree of environmental predictability in rotifers.</title>
        <authorList>
            <person name="Franch-Gras L."/>
            <person name="Hahn C."/>
            <person name="Garcia-Roger E.M."/>
            <person name="Carmona M.J."/>
            <person name="Serra M."/>
            <person name="Gomez A."/>
        </authorList>
    </citation>
    <scope>NUCLEOTIDE SEQUENCE [LARGE SCALE GENOMIC DNA]</scope>
    <source>
        <strain evidence="1">HYR1</strain>
    </source>
</reference>
<keyword evidence="1" id="KW-0489">Methyltransferase</keyword>
<dbReference type="EC" id="2.1.1.57" evidence="1"/>
<proteinExistence type="predicted"/>